<evidence type="ECO:0000256" key="3">
    <source>
        <dbReference type="ARBA" id="ARBA00012953"/>
    </source>
</evidence>
<evidence type="ECO:0000313" key="11">
    <source>
        <dbReference type="Proteomes" id="UP001585018"/>
    </source>
</evidence>
<dbReference type="InterPro" id="IPR005238">
    <property type="entry name" value="ComB-like"/>
</dbReference>
<dbReference type="GO" id="GO:0000287">
    <property type="term" value="F:magnesium ion binding"/>
    <property type="evidence" value="ECO:0007669"/>
    <property type="project" value="InterPro"/>
</dbReference>
<dbReference type="AlphaFoldDB" id="A0A191US71"/>
<protein>
    <recommendedName>
        <fullName evidence="4">Probable 2-phosphosulfolactate phosphatase</fullName>
        <ecNumber evidence="3">3.1.3.71</ecNumber>
    </recommendedName>
</protein>
<dbReference type="Proteomes" id="UP001585018">
    <property type="component" value="Unassembled WGS sequence"/>
</dbReference>
<keyword evidence="6" id="KW-0460">Magnesium</keyword>
<dbReference type="GO" id="GO:0050532">
    <property type="term" value="F:2-phosphosulfolactate phosphatase activity"/>
    <property type="evidence" value="ECO:0007669"/>
    <property type="project" value="UniProtKB-EC"/>
</dbReference>
<reference evidence="8 10" key="1">
    <citation type="submission" date="2016-05" db="EMBL/GenBank/DDBJ databases">
        <title>Non-Contiguous Finished Genome Sequence of Streptomyces parvulus 2297 Integrated Site-Specifically with Actinophage R4.</title>
        <authorList>
            <person name="Nishizawa T."/>
            <person name="Miura T."/>
            <person name="Harada C."/>
            <person name="Guo Y."/>
            <person name="Narisawa K."/>
            <person name="Ohta H."/>
            <person name="Takahashi H."/>
            <person name="Shirai M."/>
        </authorList>
    </citation>
    <scope>NUCLEOTIDE SEQUENCE [LARGE SCALE GENOMIC DNA]</scope>
    <source>
        <strain evidence="8 10">2297</strain>
    </source>
</reference>
<evidence type="ECO:0000256" key="1">
    <source>
        <dbReference type="ARBA" id="ARBA00001946"/>
    </source>
</evidence>
<evidence type="ECO:0000256" key="4">
    <source>
        <dbReference type="ARBA" id="ARBA00021948"/>
    </source>
</evidence>
<dbReference type="PANTHER" id="PTHR37311:SF1">
    <property type="entry name" value="2-PHOSPHOSULFOLACTATE PHOSPHATASE-RELATED"/>
    <property type="match status" value="1"/>
</dbReference>
<evidence type="ECO:0000313" key="8">
    <source>
        <dbReference type="EMBL" id="ANJ05547.1"/>
    </source>
</evidence>
<evidence type="ECO:0000256" key="6">
    <source>
        <dbReference type="ARBA" id="ARBA00022842"/>
    </source>
</evidence>
<dbReference type="EC" id="3.1.3.71" evidence="3"/>
<keyword evidence="5" id="KW-0378">Hydrolase</keyword>
<dbReference type="SUPFAM" id="SSF142823">
    <property type="entry name" value="ComB-like"/>
    <property type="match status" value="1"/>
</dbReference>
<accession>A0A191US71</accession>
<dbReference type="EMBL" id="JAYMRR010000003">
    <property type="protein sequence ID" value="MFB8748389.1"/>
    <property type="molecule type" value="Genomic_DNA"/>
</dbReference>
<dbReference type="Gene3D" id="3.90.1560.10">
    <property type="entry name" value="ComB-like"/>
    <property type="match status" value="1"/>
</dbReference>
<dbReference type="RefSeq" id="WP_064725918.1">
    <property type="nucleotide sequence ID" value="NZ_BMRX01000015.1"/>
</dbReference>
<evidence type="ECO:0000256" key="5">
    <source>
        <dbReference type="ARBA" id="ARBA00022801"/>
    </source>
</evidence>
<comment type="catalytic activity">
    <reaction evidence="7">
        <text>(2R)-O-phospho-3-sulfolactate + H2O = (2R)-3-sulfolactate + phosphate</text>
        <dbReference type="Rhea" id="RHEA:23416"/>
        <dbReference type="ChEBI" id="CHEBI:15377"/>
        <dbReference type="ChEBI" id="CHEBI:15597"/>
        <dbReference type="ChEBI" id="CHEBI:43474"/>
        <dbReference type="ChEBI" id="CHEBI:58738"/>
        <dbReference type="EC" id="3.1.3.71"/>
    </reaction>
</comment>
<evidence type="ECO:0000313" key="10">
    <source>
        <dbReference type="Proteomes" id="UP000078468"/>
    </source>
</evidence>
<organism evidence="8 10">
    <name type="scientific">Streptomyces parvulus</name>
    <dbReference type="NCBI Taxonomy" id="146923"/>
    <lineage>
        <taxon>Bacteria</taxon>
        <taxon>Bacillati</taxon>
        <taxon>Actinomycetota</taxon>
        <taxon>Actinomycetes</taxon>
        <taxon>Kitasatosporales</taxon>
        <taxon>Streptomycetaceae</taxon>
        <taxon>Streptomyces</taxon>
    </lineage>
</organism>
<dbReference type="GeneID" id="91303292"/>
<name>A0A191US71_9ACTN</name>
<keyword evidence="11" id="KW-1185">Reference proteome</keyword>
<dbReference type="EMBL" id="CP015866">
    <property type="protein sequence ID" value="ANJ05547.1"/>
    <property type="molecule type" value="Genomic_DNA"/>
</dbReference>
<gene>
    <name evidence="8" type="ORF">Spa2297_00245</name>
    <name evidence="9" type="ORF">VSS30_06175</name>
</gene>
<dbReference type="PANTHER" id="PTHR37311">
    <property type="entry name" value="2-PHOSPHOSULFOLACTATE PHOSPHATASE-RELATED"/>
    <property type="match status" value="1"/>
</dbReference>
<sequence>MDHQFTGIPELTETPRVAVVVDVMRAFTVAAWAFSRGAERIVLASTEREALALKEGGGDWLALKDGAPAPGFDAVNSPALLRSADFGGRTLVQKTTAGTVGALAVAQAPLVLCASFAVAGPTARYLRSRAAGPVTFVVTGEDGRAEEDLACAEYIARRVDGDGADPAPYVHRARTSRAAGELAEGLRAGSHPDDVALCLEVDRFPFAMVAGQEGPLTVLRPVAVPAAEAD</sequence>
<dbReference type="KEGG" id="spav:Spa2297_00245"/>
<evidence type="ECO:0000256" key="7">
    <source>
        <dbReference type="ARBA" id="ARBA00033711"/>
    </source>
</evidence>
<dbReference type="Pfam" id="PF04029">
    <property type="entry name" value="2-ph_phosp"/>
    <property type="match status" value="1"/>
</dbReference>
<evidence type="ECO:0000256" key="2">
    <source>
        <dbReference type="ARBA" id="ARBA00009997"/>
    </source>
</evidence>
<comment type="similarity">
    <text evidence="2">Belongs to the ComB family.</text>
</comment>
<proteinExistence type="inferred from homology"/>
<dbReference type="Proteomes" id="UP000078468">
    <property type="component" value="Chromosome"/>
</dbReference>
<evidence type="ECO:0000313" key="9">
    <source>
        <dbReference type="EMBL" id="MFB8748389.1"/>
    </source>
</evidence>
<dbReference type="InterPro" id="IPR036702">
    <property type="entry name" value="ComB-like_sf"/>
</dbReference>
<comment type="cofactor">
    <cofactor evidence="1">
        <name>Mg(2+)</name>
        <dbReference type="ChEBI" id="CHEBI:18420"/>
    </cofactor>
</comment>
<reference evidence="9 11" key="2">
    <citation type="submission" date="2024-01" db="EMBL/GenBank/DDBJ databases">
        <title>Genome mining of biosynthetic gene clusters to explore secondary metabolites of Streptomyces sp.</title>
        <authorList>
            <person name="Baig A."/>
            <person name="Ajitkumar Shintre N."/>
            <person name="Kumar H."/>
            <person name="Anbarasu A."/>
            <person name="Ramaiah S."/>
        </authorList>
    </citation>
    <scope>NUCLEOTIDE SEQUENCE [LARGE SCALE GENOMIC DNA]</scope>
    <source>
        <strain evidence="9 11">A03</strain>
    </source>
</reference>
<dbReference type="GO" id="GO:0050545">
    <property type="term" value="F:sulfopyruvate decarboxylase activity"/>
    <property type="evidence" value="ECO:0007669"/>
    <property type="project" value="TreeGrafter"/>
</dbReference>